<accession>A0A345ZV96</accession>
<dbReference type="UniPathway" id="UPA00077">
    <property type="reaction ID" value="UER00154"/>
</dbReference>
<dbReference type="CDD" id="cd00534">
    <property type="entry name" value="DHNA_DHNTPE"/>
    <property type="match status" value="1"/>
</dbReference>
<comment type="pathway">
    <text evidence="2 6">Cofactor biosynthesis; tetrahydrofolate biosynthesis; 2-amino-4-hydroxy-6-hydroxymethyl-7,8-dihydropteridine diphosphate from 7,8-dihydroneopterin triphosphate: step 3/4.</text>
</comment>
<dbReference type="RefSeq" id="WP_115690881.1">
    <property type="nucleotide sequence ID" value="NZ_CP031417.1"/>
</dbReference>
<dbReference type="Gene3D" id="3.30.1130.10">
    <property type="match status" value="1"/>
</dbReference>
<dbReference type="InterPro" id="IPR006157">
    <property type="entry name" value="FolB_dom"/>
</dbReference>
<gene>
    <name evidence="8" type="primary">folB</name>
    <name evidence="8" type="ORF">DW352_10175</name>
</gene>
<evidence type="ECO:0000256" key="5">
    <source>
        <dbReference type="ARBA" id="ARBA00023239"/>
    </source>
</evidence>
<evidence type="ECO:0000256" key="1">
    <source>
        <dbReference type="ARBA" id="ARBA00001353"/>
    </source>
</evidence>
<dbReference type="SUPFAM" id="SSF55620">
    <property type="entry name" value="Tetrahydrobiopterin biosynthesis enzymes-like"/>
    <property type="match status" value="1"/>
</dbReference>
<dbReference type="GO" id="GO:0004150">
    <property type="term" value="F:dihydroneopterin aldolase activity"/>
    <property type="evidence" value="ECO:0007669"/>
    <property type="project" value="UniProtKB-UniRule"/>
</dbReference>
<dbReference type="FunFam" id="3.30.1130.10:FF:000003">
    <property type="entry name" value="7,8-dihydroneopterin aldolase"/>
    <property type="match status" value="1"/>
</dbReference>
<evidence type="ECO:0000259" key="7">
    <source>
        <dbReference type="SMART" id="SM00905"/>
    </source>
</evidence>
<dbReference type="GO" id="GO:0046654">
    <property type="term" value="P:tetrahydrofolate biosynthetic process"/>
    <property type="evidence" value="ECO:0007669"/>
    <property type="project" value="UniProtKB-UniRule"/>
</dbReference>
<evidence type="ECO:0000313" key="8">
    <source>
        <dbReference type="EMBL" id="AXK80843.1"/>
    </source>
</evidence>
<keyword evidence="4 6" id="KW-0289">Folate biosynthesis</keyword>
<dbReference type="EMBL" id="CP031417">
    <property type="protein sequence ID" value="AXK80843.1"/>
    <property type="molecule type" value="Genomic_DNA"/>
</dbReference>
<proteinExistence type="inferred from homology"/>
<protein>
    <recommendedName>
        <fullName evidence="6">7,8-dihydroneopterin aldolase</fullName>
        <ecNumber evidence="6">4.1.2.25</ecNumber>
    </recommendedName>
</protein>
<dbReference type="Proteomes" id="UP000254889">
    <property type="component" value="Chromosome"/>
</dbReference>
<dbReference type="PANTHER" id="PTHR42844:SF1">
    <property type="entry name" value="DIHYDRONEOPTERIN ALDOLASE 1-RELATED"/>
    <property type="match status" value="1"/>
</dbReference>
<evidence type="ECO:0000256" key="2">
    <source>
        <dbReference type="ARBA" id="ARBA00005013"/>
    </source>
</evidence>
<feature type="domain" description="Dihydroneopterin aldolase/epimerase" evidence="7">
    <location>
        <begin position="5"/>
        <end position="118"/>
    </location>
</feature>
<dbReference type="GO" id="GO:0046656">
    <property type="term" value="P:folic acid biosynthetic process"/>
    <property type="evidence" value="ECO:0007669"/>
    <property type="project" value="UniProtKB-UniRule"/>
</dbReference>
<sequence>MSDRIFITGLVLHAFHGVMPHEAKVGQTFTIDLELTIDLSEAAQSDKVRDTVSYDKVVECVADVFCDKRFRLIEAAAGRIADAVLSSFARVEAVQVTIHKPHAPVAATFSDIGITLSRSRRAANRP</sequence>
<dbReference type="OrthoDB" id="9808041at2"/>
<comment type="catalytic activity">
    <reaction evidence="1 6">
        <text>7,8-dihydroneopterin = 6-hydroxymethyl-7,8-dihydropterin + glycolaldehyde</text>
        <dbReference type="Rhea" id="RHEA:10540"/>
        <dbReference type="ChEBI" id="CHEBI:17001"/>
        <dbReference type="ChEBI" id="CHEBI:17071"/>
        <dbReference type="ChEBI" id="CHEBI:44841"/>
        <dbReference type="EC" id="4.1.2.25"/>
    </reaction>
</comment>
<evidence type="ECO:0000313" key="9">
    <source>
        <dbReference type="Proteomes" id="UP000254889"/>
    </source>
</evidence>
<reference evidence="8 9" key="1">
    <citation type="submission" date="2018-07" db="EMBL/GenBank/DDBJ databases">
        <authorList>
            <person name="Quirk P.G."/>
            <person name="Krulwich T.A."/>
        </authorList>
    </citation>
    <scope>NUCLEOTIDE SEQUENCE [LARGE SCALE GENOMIC DNA]</scope>
    <source>
        <strain evidence="8 9">CC-BB4</strain>
    </source>
</reference>
<dbReference type="EC" id="4.1.2.25" evidence="6"/>
<keyword evidence="5 6" id="KW-0456">Lyase</keyword>
<comment type="similarity">
    <text evidence="3 6">Belongs to the DHNA family.</text>
</comment>
<dbReference type="GO" id="GO:0005737">
    <property type="term" value="C:cytoplasm"/>
    <property type="evidence" value="ECO:0007669"/>
    <property type="project" value="TreeGrafter"/>
</dbReference>
<organism evidence="8 9">
    <name type="scientific">Pseudolabrys taiwanensis</name>
    <dbReference type="NCBI Taxonomy" id="331696"/>
    <lineage>
        <taxon>Bacteria</taxon>
        <taxon>Pseudomonadati</taxon>
        <taxon>Pseudomonadota</taxon>
        <taxon>Alphaproteobacteria</taxon>
        <taxon>Hyphomicrobiales</taxon>
        <taxon>Xanthobacteraceae</taxon>
        <taxon>Pseudolabrys</taxon>
    </lineage>
</organism>
<dbReference type="KEGG" id="ptaw:DW352_10175"/>
<dbReference type="NCBIfam" id="TIGR00525">
    <property type="entry name" value="folB"/>
    <property type="match status" value="1"/>
</dbReference>
<dbReference type="PANTHER" id="PTHR42844">
    <property type="entry name" value="DIHYDRONEOPTERIN ALDOLASE 1-RELATED"/>
    <property type="match status" value="1"/>
</dbReference>
<dbReference type="InterPro" id="IPR043133">
    <property type="entry name" value="GTP-CH-I_C/QueF"/>
</dbReference>
<evidence type="ECO:0000256" key="3">
    <source>
        <dbReference type="ARBA" id="ARBA00005708"/>
    </source>
</evidence>
<keyword evidence="9" id="KW-1185">Reference proteome</keyword>
<evidence type="ECO:0000256" key="6">
    <source>
        <dbReference type="RuleBase" id="RU362079"/>
    </source>
</evidence>
<dbReference type="InterPro" id="IPR006156">
    <property type="entry name" value="Dihydroneopterin_aldolase"/>
</dbReference>
<name>A0A345ZV96_9HYPH</name>
<dbReference type="SMART" id="SM00905">
    <property type="entry name" value="FolB"/>
    <property type="match status" value="1"/>
</dbReference>
<comment type="function">
    <text evidence="6">Catalyzes the conversion of 7,8-dihydroneopterin to 6-hydroxymethyl-7,8-dihydropterin.</text>
</comment>
<dbReference type="AlphaFoldDB" id="A0A345ZV96"/>
<evidence type="ECO:0000256" key="4">
    <source>
        <dbReference type="ARBA" id="ARBA00022909"/>
    </source>
</evidence>
<dbReference type="Pfam" id="PF02152">
    <property type="entry name" value="FolB"/>
    <property type="match status" value="1"/>
</dbReference>
<dbReference type="NCBIfam" id="TIGR00526">
    <property type="entry name" value="folB_dom"/>
    <property type="match status" value="1"/>
</dbReference>